<dbReference type="InterPro" id="IPR008218">
    <property type="entry name" value="ATPase_V1-cplx_f_g_su"/>
</dbReference>
<evidence type="ECO:0000256" key="1">
    <source>
        <dbReference type="ARBA" id="ARBA00010148"/>
    </source>
</evidence>
<dbReference type="Pfam" id="PF01990">
    <property type="entry name" value="ATP-synt_F"/>
    <property type="match status" value="1"/>
</dbReference>
<accession>A0AAN1SZD7</accession>
<dbReference type="EMBL" id="AP019536">
    <property type="protein sequence ID" value="BBI99451.1"/>
    <property type="molecule type" value="Genomic_DNA"/>
</dbReference>
<organism evidence="4 5">
    <name type="scientific">Ferrigenium kumadai</name>
    <dbReference type="NCBI Taxonomy" id="1682490"/>
    <lineage>
        <taxon>Bacteria</taxon>
        <taxon>Pseudomonadati</taxon>
        <taxon>Pseudomonadota</taxon>
        <taxon>Betaproteobacteria</taxon>
        <taxon>Nitrosomonadales</taxon>
        <taxon>Gallionellaceae</taxon>
        <taxon>Ferrigenium</taxon>
    </lineage>
</organism>
<dbReference type="SUPFAM" id="SSF159468">
    <property type="entry name" value="AtpF-like"/>
    <property type="match status" value="1"/>
</dbReference>
<dbReference type="GO" id="GO:0046961">
    <property type="term" value="F:proton-transporting ATPase activity, rotational mechanism"/>
    <property type="evidence" value="ECO:0007669"/>
    <property type="project" value="InterPro"/>
</dbReference>
<dbReference type="Proteomes" id="UP001319121">
    <property type="component" value="Chromosome"/>
</dbReference>
<evidence type="ECO:0000256" key="2">
    <source>
        <dbReference type="ARBA" id="ARBA00022448"/>
    </source>
</evidence>
<dbReference type="KEGG" id="fku:FGKAn22_11440"/>
<keyword evidence="5" id="KW-1185">Reference proteome</keyword>
<sequence>MIALGSSALMEGFALIGFETHADPEPEAVENLLQELIRNQQAALVVIEQRLTRNPGRHLMHAQNEGGRIVITEIPGIGMSDAYHSRAENLVQNILGPAALEVQE</sequence>
<evidence type="ECO:0000313" key="5">
    <source>
        <dbReference type="Proteomes" id="UP001319121"/>
    </source>
</evidence>
<gene>
    <name evidence="4" type="ORF">FGKAn22_11440</name>
</gene>
<name>A0AAN1SZD7_9PROT</name>
<keyword evidence="3" id="KW-0406">Ion transport</keyword>
<evidence type="ECO:0000313" key="4">
    <source>
        <dbReference type="EMBL" id="BBI99451.1"/>
    </source>
</evidence>
<dbReference type="AlphaFoldDB" id="A0AAN1SZD7"/>
<protein>
    <submittedName>
        <fullName evidence="4">Uncharacterized protein</fullName>
    </submittedName>
</protein>
<dbReference type="InterPro" id="IPR036906">
    <property type="entry name" value="ATPase_V1_fsu_sf"/>
</dbReference>
<proteinExistence type="inferred from homology"/>
<dbReference type="Gene3D" id="3.40.50.10580">
    <property type="entry name" value="ATPase, V1 complex, subunit F"/>
    <property type="match status" value="1"/>
</dbReference>
<keyword evidence="2" id="KW-0813">Transport</keyword>
<reference evidence="4 5" key="1">
    <citation type="submission" date="2019-03" db="EMBL/GenBank/DDBJ databases">
        <title>Complete genome sequence of Ferrigenium kumadai strain An22, a microaerophilic iron-oxidizing bacterium isolated from a paddy field soil.</title>
        <authorList>
            <person name="Watanabe T."/>
            <person name="Asakawa S."/>
        </authorList>
    </citation>
    <scope>NUCLEOTIDE SEQUENCE [LARGE SCALE GENOMIC DNA]</scope>
    <source>
        <strain evidence="4 5">An22</strain>
    </source>
</reference>
<evidence type="ECO:0000256" key="3">
    <source>
        <dbReference type="ARBA" id="ARBA00023065"/>
    </source>
</evidence>
<comment type="similarity">
    <text evidence="1">Belongs to the V-ATPase F subunit family.</text>
</comment>